<proteinExistence type="predicted"/>
<dbReference type="AlphaFoldDB" id="A0A4D6XB51"/>
<dbReference type="RefSeq" id="WP_136915199.1">
    <property type="nucleotide sequence ID" value="NZ_CP039371.1"/>
</dbReference>
<organism evidence="1 2">
    <name type="scientific">Pseudomonas putida</name>
    <name type="common">Arthrobacter siderocapsulatus</name>
    <dbReference type="NCBI Taxonomy" id="303"/>
    <lineage>
        <taxon>Bacteria</taxon>
        <taxon>Pseudomonadati</taxon>
        <taxon>Pseudomonadota</taxon>
        <taxon>Gammaproteobacteria</taxon>
        <taxon>Pseudomonadales</taxon>
        <taxon>Pseudomonadaceae</taxon>
        <taxon>Pseudomonas</taxon>
    </lineage>
</organism>
<dbReference type="Proteomes" id="UP000298551">
    <property type="component" value="Chromosome"/>
</dbReference>
<dbReference type="Pfam" id="PF10765">
    <property type="entry name" value="Phage_P22_NinX"/>
    <property type="match status" value="1"/>
</dbReference>
<name>A0A4D6XB51_PSEPU</name>
<dbReference type="InterPro" id="IPR019701">
    <property type="entry name" value="Phage_P22_NinX"/>
</dbReference>
<protein>
    <submittedName>
        <fullName evidence="1">DUF2591 domain-containing protein</fullName>
    </submittedName>
</protein>
<sequence length="149" mass="16360">MNSVELTFPIPQTREDTLDLMGVRTDNLEGEALAWAAGKAEGLDLFLEGPSGYLTNWRVFQRYSGQALVFTKRYNPHEDLSLAAPWVDSHGLAVQGPPNQVSKDVAVAGYRRNGLLNWSTGATAAIALCRALIRLKVGDIVQVPRLLLR</sequence>
<evidence type="ECO:0000313" key="2">
    <source>
        <dbReference type="Proteomes" id="UP000298551"/>
    </source>
</evidence>
<reference evidence="2" key="1">
    <citation type="submission" date="2019-04" db="EMBL/GenBank/DDBJ databases">
        <title>Genome sequence of Pseudomonas putida 1290, an auxin catabolizing strain.</title>
        <authorList>
            <person name="Laird T.S."/>
            <person name="Leveau J.H.J."/>
        </authorList>
    </citation>
    <scope>NUCLEOTIDE SEQUENCE [LARGE SCALE GENOMIC DNA]</scope>
    <source>
        <strain evidence="2">1290</strain>
    </source>
</reference>
<gene>
    <name evidence="1" type="ORF">E6B08_17455</name>
</gene>
<dbReference type="EMBL" id="CP039371">
    <property type="protein sequence ID" value="QCI13047.1"/>
    <property type="molecule type" value="Genomic_DNA"/>
</dbReference>
<evidence type="ECO:0000313" key="1">
    <source>
        <dbReference type="EMBL" id="QCI13047.1"/>
    </source>
</evidence>
<dbReference type="OrthoDB" id="6902912at2"/>
<accession>A0A4D6XB51</accession>